<evidence type="ECO:0000256" key="5">
    <source>
        <dbReference type="PIRSR" id="PIRSR622684-1"/>
    </source>
</evidence>
<feature type="compositionally biased region" description="Polar residues" evidence="7">
    <location>
        <begin position="1"/>
        <end position="13"/>
    </location>
</feature>
<dbReference type="OrthoDB" id="268518at2759"/>
<dbReference type="EMBL" id="GG662447">
    <property type="protein sequence ID" value="EAR84269.2"/>
    <property type="molecule type" value="Genomic_DNA"/>
</dbReference>
<feature type="active site" evidence="5 6">
    <location>
        <position position="250"/>
    </location>
</feature>
<dbReference type="eggNOG" id="KOG0045">
    <property type="taxonomic scope" value="Eukaryota"/>
</dbReference>
<accession>I7MCL9</accession>
<dbReference type="GO" id="GO:0004198">
    <property type="term" value="F:calcium-dependent cysteine-type endopeptidase activity"/>
    <property type="evidence" value="ECO:0007669"/>
    <property type="project" value="InterPro"/>
</dbReference>
<keyword evidence="3 6" id="KW-0378">Hydrolase</keyword>
<dbReference type="SMART" id="SM00230">
    <property type="entry name" value="CysPc"/>
    <property type="match status" value="1"/>
</dbReference>
<dbReference type="RefSeq" id="XP_001031932.2">
    <property type="nucleotide sequence ID" value="XM_001031932.3"/>
</dbReference>
<dbReference type="Pfam" id="PF00648">
    <property type="entry name" value="Peptidase_C2"/>
    <property type="match status" value="1"/>
</dbReference>
<comment type="similarity">
    <text evidence="1">Belongs to the peptidase C2 family.</text>
</comment>
<feature type="compositionally biased region" description="Low complexity" evidence="7">
    <location>
        <begin position="19"/>
        <end position="30"/>
    </location>
</feature>
<organism evidence="9 10">
    <name type="scientific">Tetrahymena thermophila (strain SB210)</name>
    <dbReference type="NCBI Taxonomy" id="312017"/>
    <lineage>
        <taxon>Eukaryota</taxon>
        <taxon>Sar</taxon>
        <taxon>Alveolata</taxon>
        <taxon>Ciliophora</taxon>
        <taxon>Intramacronucleata</taxon>
        <taxon>Oligohymenophorea</taxon>
        <taxon>Hymenostomatida</taxon>
        <taxon>Tetrahymenina</taxon>
        <taxon>Tetrahymenidae</taxon>
        <taxon>Tetrahymena</taxon>
    </lineage>
</organism>
<dbReference type="PROSITE" id="PS50203">
    <property type="entry name" value="CALPAIN_CAT"/>
    <property type="match status" value="1"/>
</dbReference>
<dbReference type="KEGG" id="tet:TTHERM_00715730"/>
<evidence type="ECO:0000313" key="10">
    <source>
        <dbReference type="Proteomes" id="UP000009168"/>
    </source>
</evidence>
<dbReference type="InParanoid" id="I7MCL9"/>
<evidence type="ECO:0000256" key="7">
    <source>
        <dbReference type="SAM" id="MobiDB-lite"/>
    </source>
</evidence>
<dbReference type="GeneID" id="7831844"/>
<dbReference type="Gene3D" id="3.90.70.10">
    <property type="entry name" value="Cysteine proteinases"/>
    <property type="match status" value="1"/>
</dbReference>
<evidence type="ECO:0000256" key="2">
    <source>
        <dbReference type="ARBA" id="ARBA00022670"/>
    </source>
</evidence>
<feature type="active site" evidence="5 6">
    <location>
        <position position="405"/>
    </location>
</feature>
<dbReference type="PRINTS" id="PR00704">
    <property type="entry name" value="CALPAIN"/>
</dbReference>
<dbReference type="InterPro" id="IPR001300">
    <property type="entry name" value="Peptidase_C2_calpain_cat"/>
</dbReference>
<dbReference type="InterPro" id="IPR022684">
    <property type="entry name" value="Calpain_cysteine_protease"/>
</dbReference>
<feature type="domain" description="Calpain catalytic" evidence="8">
    <location>
        <begin position="189"/>
        <end position="490"/>
    </location>
</feature>
<dbReference type="InterPro" id="IPR038765">
    <property type="entry name" value="Papain-like_cys_pep_sf"/>
</dbReference>
<feature type="region of interest" description="Disordered" evidence="7">
    <location>
        <begin position="1"/>
        <end position="110"/>
    </location>
</feature>
<dbReference type="PANTHER" id="PTHR10183:SF379">
    <property type="entry name" value="CALPAIN-5"/>
    <property type="match status" value="1"/>
</dbReference>
<dbReference type="AlphaFoldDB" id="I7MCL9"/>
<reference evidence="10" key="1">
    <citation type="journal article" date="2006" name="PLoS Biol.">
        <title>Macronuclear genome sequence of the ciliate Tetrahymena thermophila, a model eukaryote.</title>
        <authorList>
            <person name="Eisen J.A."/>
            <person name="Coyne R.S."/>
            <person name="Wu M."/>
            <person name="Wu D."/>
            <person name="Thiagarajan M."/>
            <person name="Wortman J.R."/>
            <person name="Badger J.H."/>
            <person name="Ren Q."/>
            <person name="Amedeo P."/>
            <person name="Jones K.M."/>
            <person name="Tallon L.J."/>
            <person name="Delcher A.L."/>
            <person name="Salzberg S.L."/>
            <person name="Silva J.C."/>
            <person name="Haas B.J."/>
            <person name="Majoros W.H."/>
            <person name="Farzad M."/>
            <person name="Carlton J.M."/>
            <person name="Smith R.K. Jr."/>
            <person name="Garg J."/>
            <person name="Pearlman R.E."/>
            <person name="Karrer K.M."/>
            <person name="Sun L."/>
            <person name="Manning G."/>
            <person name="Elde N.C."/>
            <person name="Turkewitz A.P."/>
            <person name="Asai D.J."/>
            <person name="Wilkes D.E."/>
            <person name="Wang Y."/>
            <person name="Cai H."/>
            <person name="Collins K."/>
            <person name="Stewart B.A."/>
            <person name="Lee S.R."/>
            <person name="Wilamowska K."/>
            <person name="Weinberg Z."/>
            <person name="Ruzzo W.L."/>
            <person name="Wloga D."/>
            <person name="Gaertig J."/>
            <person name="Frankel J."/>
            <person name="Tsao C.-C."/>
            <person name="Gorovsky M.A."/>
            <person name="Keeling P.J."/>
            <person name="Waller R.F."/>
            <person name="Patron N.J."/>
            <person name="Cherry J.M."/>
            <person name="Stover N.A."/>
            <person name="Krieger C.J."/>
            <person name="del Toro C."/>
            <person name="Ryder H.F."/>
            <person name="Williamson S.C."/>
            <person name="Barbeau R.A."/>
            <person name="Hamilton E.P."/>
            <person name="Orias E."/>
        </authorList>
    </citation>
    <scope>NUCLEOTIDE SEQUENCE [LARGE SCALE GENOMIC DNA]</scope>
    <source>
        <strain evidence="10">SB210</strain>
    </source>
</reference>
<evidence type="ECO:0000313" key="9">
    <source>
        <dbReference type="EMBL" id="EAR84269.2"/>
    </source>
</evidence>
<evidence type="ECO:0000256" key="4">
    <source>
        <dbReference type="ARBA" id="ARBA00022807"/>
    </source>
</evidence>
<keyword evidence="2 6" id="KW-0645">Protease</keyword>
<sequence length="731" mass="82782">MFTNTPYTAQTGANGYKISTTPSYTSGTGSQPYAGSSIPPNPYATSAGTTGFGSTSNPVSYSNMQGLTNPLGNTPNTNLYTSPSSLSPAPAQTQKQVAGKQISNTQAEDEEGAVNFHALVEKRERENNRDVYEGEPYDCLKHLTQQQIDDYAKRGITDYLNCLRLSTKQELHSKYDRTLKTCEVQGVQDFKDDEFPPELTSLVGSNQAGRTSWKGLKWLRPRDIKGYTNFALFQDAIEPNDIKQGYLGDCYFLSSIASLAEWPDRIRNLFSLDKPNPYGCHCVKICDKGEWREVIVDQFFPCVSAARGPSFTKGNGAEIWVMLLEKAWAKINGSYDQIEAGLTRECLHDFTGACTQTLWLDDQNTYDSVWQKLLIGEKNNYAMTCGSTDVASKEELDKLGLINGHAYSLLGAYEVTSQGRVTRLVKLRNPWGEREWTGDWNDSDTKLHQLNPDDKRAIGMHERAENDGIFFMSYDDFRKYFTDAQICYVHDDFEYASIRAQSAAKQAKFFKVKIPQRGRYFFAINQKSKRKYPKDQQKEFKYSTATLLVAKQESDGTFKYIEGQQREDREVWTGESEDQIYEAGTYIVYAKVQWRNNDFDEFVLSAYGSSKVTFTEITKVEAQNVISEAYFDHANRLSKRQKKLLADNKSWILLDQTDDGFFYLAINNKSDKILNGEFKFTKMGGLKLKNPFNGQSVKVSLSPGKHACAILRVKDYKQLTALSLSQTIQFK</sequence>
<gene>
    <name evidence="9" type="ORF">TTHERM_00715730</name>
</gene>
<feature type="compositionally biased region" description="Polar residues" evidence="7">
    <location>
        <begin position="80"/>
        <end position="106"/>
    </location>
</feature>
<dbReference type="CDD" id="cd00044">
    <property type="entry name" value="CysPc"/>
    <property type="match status" value="1"/>
</dbReference>
<evidence type="ECO:0000256" key="3">
    <source>
        <dbReference type="ARBA" id="ARBA00022801"/>
    </source>
</evidence>
<protein>
    <submittedName>
        <fullName evidence="9">Calpain family cysteine protease</fullName>
    </submittedName>
</protein>
<keyword evidence="10" id="KW-1185">Reference proteome</keyword>
<evidence type="ECO:0000256" key="1">
    <source>
        <dbReference type="ARBA" id="ARBA00007623"/>
    </source>
</evidence>
<proteinExistence type="inferred from homology"/>
<dbReference type="Proteomes" id="UP000009168">
    <property type="component" value="Unassembled WGS sequence"/>
</dbReference>
<dbReference type="PANTHER" id="PTHR10183">
    <property type="entry name" value="CALPAIN"/>
    <property type="match status" value="1"/>
</dbReference>
<dbReference type="GO" id="GO:0006508">
    <property type="term" value="P:proteolysis"/>
    <property type="evidence" value="ECO:0007669"/>
    <property type="project" value="UniProtKB-KW"/>
</dbReference>
<feature type="active site" evidence="5 6">
    <location>
        <position position="429"/>
    </location>
</feature>
<name>I7MCL9_TETTS</name>
<evidence type="ECO:0000256" key="6">
    <source>
        <dbReference type="PROSITE-ProRule" id="PRU00239"/>
    </source>
</evidence>
<feature type="compositionally biased region" description="Low complexity" evidence="7">
    <location>
        <begin position="44"/>
        <end position="56"/>
    </location>
</feature>
<feature type="compositionally biased region" description="Low complexity" evidence="7">
    <location>
        <begin position="66"/>
        <end position="79"/>
    </location>
</feature>
<keyword evidence="4 6" id="KW-0788">Thiol protease</keyword>
<dbReference type="SUPFAM" id="SSF54001">
    <property type="entry name" value="Cysteine proteinases"/>
    <property type="match status" value="1"/>
</dbReference>
<evidence type="ECO:0000259" key="8">
    <source>
        <dbReference type="PROSITE" id="PS50203"/>
    </source>
</evidence>